<dbReference type="PANTHER" id="PTHR42751">
    <property type="entry name" value="SODIUM/HYDROGEN EXCHANGER FAMILY/TRKA DOMAIN PROTEIN"/>
    <property type="match status" value="1"/>
</dbReference>
<keyword evidence="4 7" id="KW-0812">Transmembrane</keyword>
<feature type="transmembrane region" description="Helical" evidence="7">
    <location>
        <begin position="115"/>
        <end position="136"/>
    </location>
</feature>
<feature type="domain" description="RCK N-terminal" evidence="8">
    <location>
        <begin position="422"/>
        <end position="539"/>
    </location>
</feature>
<feature type="transmembrane region" description="Helical" evidence="7">
    <location>
        <begin position="186"/>
        <end position="209"/>
    </location>
</feature>
<accession>A0A3S0HZ11</accession>
<dbReference type="GO" id="GO:0016020">
    <property type="term" value="C:membrane"/>
    <property type="evidence" value="ECO:0007669"/>
    <property type="project" value="UniProtKB-SubCell"/>
</dbReference>
<dbReference type="NCBIfam" id="NF007950">
    <property type="entry name" value="PRK10669.1"/>
    <property type="match status" value="1"/>
</dbReference>
<dbReference type="InterPro" id="IPR038770">
    <property type="entry name" value="Na+/solute_symporter_sf"/>
</dbReference>
<evidence type="ECO:0000256" key="6">
    <source>
        <dbReference type="ARBA" id="ARBA00023136"/>
    </source>
</evidence>
<proteinExistence type="inferred from homology"/>
<dbReference type="PANTHER" id="PTHR42751:SF1">
    <property type="entry name" value="CATION_PROTON ANTIPORTER YBAL-RELATED"/>
    <property type="match status" value="1"/>
</dbReference>
<sequence>MHFGPLIAMLVAGIGLAFVFGALAHRLRVSPLVGYLLAGVVVGPFTPGFVADQQLANELAEIGVILLMFGVGLHFSLKDLLSVKAIAVPGAVVQIAVATAMGMGLGWVLGWTPMAGLVFGLALSVASTVVLLRALHERRLMETERGRIAVGWLIVEDLAMVLALVVIPAVAGALKGGDGAAGPFGLGLAGVLLVTLGKVAAFVAVMLIAGRRVIPWLLHWVAHTGSRELFRLAVLAIALGVAFGAAALFGVSFALGAFFAGMILNESPLSQRAAEETLPLRDAFAVLFFVSVGMLFDPSILVRAPLALAATLAIILAGKSLAALLIVRAFGRSPGTALTIAASLAQIGEFSFILAGLGVGMGILPTIGQDLILAGAILSILVNPLLFTLLFRIVPVEEVVASPSAAPETEAPALALEPTRLTNHTVLVGYGRVGSVIGAGLKECGVPFLVIEDRAAPLQAARTDGAEVLFGNAADPQVLEAANLAAAQRLIVVIPDAFEAGQVVEQARAANPALEILARAHSDAGAEHLQECGATGTVMSEQVIAHALLRLVRGEATA</sequence>
<evidence type="ECO:0000256" key="4">
    <source>
        <dbReference type="ARBA" id="ARBA00022692"/>
    </source>
</evidence>
<dbReference type="Pfam" id="PF00999">
    <property type="entry name" value="Na_H_Exchanger"/>
    <property type="match status" value="1"/>
</dbReference>
<evidence type="ECO:0000313" key="10">
    <source>
        <dbReference type="Proteomes" id="UP000277007"/>
    </source>
</evidence>
<evidence type="ECO:0000259" key="8">
    <source>
        <dbReference type="PROSITE" id="PS51201"/>
    </source>
</evidence>
<feature type="transmembrane region" description="Helical" evidence="7">
    <location>
        <begin position="148"/>
        <end position="174"/>
    </location>
</feature>
<feature type="transmembrane region" description="Helical" evidence="7">
    <location>
        <begin position="230"/>
        <end position="263"/>
    </location>
</feature>
<dbReference type="RefSeq" id="WP_126617686.1">
    <property type="nucleotide sequence ID" value="NZ_JBHUCY010000015.1"/>
</dbReference>
<feature type="transmembrane region" description="Helical" evidence="7">
    <location>
        <begin position="371"/>
        <end position="394"/>
    </location>
</feature>
<reference evidence="9 10" key="1">
    <citation type="submission" date="2018-12" db="EMBL/GenBank/DDBJ databases">
        <authorList>
            <person name="Yang Y."/>
        </authorList>
    </citation>
    <scope>NUCLEOTIDE SEQUENCE [LARGE SCALE GENOMIC DNA]</scope>
    <source>
        <strain evidence="9 10">L-25-5w-1</strain>
    </source>
</reference>
<keyword evidence="3" id="KW-0813">Transport</keyword>
<dbReference type="EMBL" id="RXMA01000017">
    <property type="protein sequence ID" value="RTR17860.1"/>
    <property type="molecule type" value="Genomic_DNA"/>
</dbReference>
<comment type="caution">
    <text evidence="9">The sequence shown here is derived from an EMBL/GenBank/DDBJ whole genome shotgun (WGS) entry which is preliminary data.</text>
</comment>
<dbReference type="GO" id="GO:0015297">
    <property type="term" value="F:antiporter activity"/>
    <property type="evidence" value="ECO:0007669"/>
    <property type="project" value="InterPro"/>
</dbReference>
<feature type="transmembrane region" description="Helical" evidence="7">
    <location>
        <begin position="32"/>
        <end position="50"/>
    </location>
</feature>
<evidence type="ECO:0000256" key="2">
    <source>
        <dbReference type="ARBA" id="ARBA00005551"/>
    </source>
</evidence>
<feature type="transmembrane region" description="Helical" evidence="7">
    <location>
        <begin position="62"/>
        <end position="81"/>
    </location>
</feature>
<dbReference type="GO" id="GO:1902600">
    <property type="term" value="P:proton transmembrane transport"/>
    <property type="evidence" value="ECO:0007669"/>
    <property type="project" value="InterPro"/>
</dbReference>
<gene>
    <name evidence="9" type="ORF">EJ903_17170</name>
</gene>
<dbReference type="InterPro" id="IPR003148">
    <property type="entry name" value="RCK_N"/>
</dbReference>
<dbReference type="GO" id="GO:0006813">
    <property type="term" value="P:potassium ion transport"/>
    <property type="evidence" value="ECO:0007669"/>
    <property type="project" value="InterPro"/>
</dbReference>
<feature type="transmembrane region" description="Helical" evidence="7">
    <location>
        <begin position="337"/>
        <end position="359"/>
    </location>
</feature>
<feature type="transmembrane region" description="Helical" evidence="7">
    <location>
        <begin position="88"/>
        <end position="109"/>
    </location>
</feature>
<feature type="transmembrane region" description="Helical" evidence="7">
    <location>
        <begin position="309"/>
        <end position="331"/>
    </location>
</feature>
<name>A0A3S0HZ11_9PROT</name>
<dbReference type="AlphaFoldDB" id="A0A3S0HZ11"/>
<feature type="transmembrane region" description="Helical" evidence="7">
    <location>
        <begin position="6"/>
        <end position="25"/>
    </location>
</feature>
<dbReference type="Gene3D" id="1.20.1530.20">
    <property type="match status" value="1"/>
</dbReference>
<evidence type="ECO:0000313" key="9">
    <source>
        <dbReference type="EMBL" id="RTR17860.1"/>
    </source>
</evidence>
<dbReference type="Pfam" id="PF02254">
    <property type="entry name" value="TrkA_N"/>
    <property type="match status" value="1"/>
</dbReference>
<comment type="subcellular location">
    <subcellularLocation>
        <location evidence="1">Membrane</location>
        <topology evidence="1">Multi-pass membrane protein</topology>
    </subcellularLocation>
</comment>
<dbReference type="Proteomes" id="UP000277007">
    <property type="component" value="Unassembled WGS sequence"/>
</dbReference>
<dbReference type="InterPro" id="IPR036291">
    <property type="entry name" value="NAD(P)-bd_dom_sf"/>
</dbReference>
<evidence type="ECO:0000256" key="3">
    <source>
        <dbReference type="ARBA" id="ARBA00022448"/>
    </source>
</evidence>
<organism evidence="9 10">
    <name type="scientific">Azospirillum griseum</name>
    <dbReference type="NCBI Taxonomy" id="2496639"/>
    <lineage>
        <taxon>Bacteria</taxon>
        <taxon>Pseudomonadati</taxon>
        <taxon>Pseudomonadota</taxon>
        <taxon>Alphaproteobacteria</taxon>
        <taxon>Rhodospirillales</taxon>
        <taxon>Azospirillaceae</taxon>
        <taxon>Azospirillum</taxon>
    </lineage>
</organism>
<keyword evidence="5 7" id="KW-1133">Transmembrane helix</keyword>
<evidence type="ECO:0000256" key="7">
    <source>
        <dbReference type="SAM" id="Phobius"/>
    </source>
</evidence>
<dbReference type="SUPFAM" id="SSF51735">
    <property type="entry name" value="NAD(P)-binding Rossmann-fold domains"/>
    <property type="match status" value="1"/>
</dbReference>
<comment type="similarity">
    <text evidence="2">Belongs to the monovalent cation:proton antiporter 2 (CPA2) transporter (TC 2.A.37) family.</text>
</comment>
<evidence type="ECO:0000256" key="1">
    <source>
        <dbReference type="ARBA" id="ARBA00004141"/>
    </source>
</evidence>
<protein>
    <submittedName>
        <fullName evidence="9">Kef family K(+) transporter</fullName>
    </submittedName>
</protein>
<evidence type="ECO:0000256" key="5">
    <source>
        <dbReference type="ARBA" id="ARBA00022989"/>
    </source>
</evidence>
<dbReference type="InterPro" id="IPR006153">
    <property type="entry name" value="Cation/H_exchanger_TM"/>
</dbReference>
<dbReference type="Gene3D" id="3.40.50.720">
    <property type="entry name" value="NAD(P)-binding Rossmann-like Domain"/>
    <property type="match status" value="1"/>
</dbReference>
<keyword evidence="6 7" id="KW-0472">Membrane</keyword>
<keyword evidence="10" id="KW-1185">Reference proteome</keyword>
<dbReference type="OrthoDB" id="9781411at2"/>
<dbReference type="PROSITE" id="PS51201">
    <property type="entry name" value="RCK_N"/>
    <property type="match status" value="1"/>
</dbReference>
<feature type="transmembrane region" description="Helical" evidence="7">
    <location>
        <begin position="283"/>
        <end position="302"/>
    </location>
</feature>